<dbReference type="GO" id="GO:0005829">
    <property type="term" value="C:cytosol"/>
    <property type="evidence" value="ECO:0007669"/>
    <property type="project" value="TreeGrafter"/>
</dbReference>
<sequence length="354" mass="39227">MGKVVEAKRQDCKNQMKVVKKIELNKMGNGHGEEHEDYQLTDCLLSAISLLLDSSKKKTFSCKVSDSELHGKHSSRRQAQRKAPVKNKSLDTNLISLGHYDYFGAGSGSSSPSMKKSCSEECLMGADDSRAPSVNRTTSKGGSNSGSFVRRDKSTNRSKNGQIIMYSSSSGMLKPPPIEKKLECTLEELCHGCVKHIKVTRDAFTCTGQRIQHEEVLTVKVKPGWVGGTKVTFQGVISEGSLEGYLADVVVTIIEKRHSLFRRIDDDLELEIEIPLVDALTGCPLTIPLLGNKKMSMEIDEVVYPGYEITIVGQGMPNQKNPDHRGDLKVKLLINFPKELTNKQRSQIFKILND</sequence>
<dbReference type="InterPro" id="IPR002939">
    <property type="entry name" value="DnaJ_C"/>
</dbReference>
<dbReference type="InterPro" id="IPR008971">
    <property type="entry name" value="HSP40/DnaJ_pept-bd"/>
</dbReference>
<keyword evidence="5" id="KW-1185">Reference proteome</keyword>
<dbReference type="Gene3D" id="2.60.260.20">
    <property type="entry name" value="Urease metallochaperone UreE, N-terminal domain"/>
    <property type="match status" value="2"/>
</dbReference>
<feature type="region of interest" description="Disordered" evidence="2">
    <location>
        <begin position="64"/>
        <end position="90"/>
    </location>
</feature>
<dbReference type="EMBL" id="JAKOGI010000016">
    <property type="protein sequence ID" value="KAJ8450301.1"/>
    <property type="molecule type" value="Genomic_DNA"/>
</dbReference>
<dbReference type="OrthoDB" id="550424at2759"/>
<dbReference type="GO" id="GO:0051087">
    <property type="term" value="F:protein-folding chaperone binding"/>
    <property type="evidence" value="ECO:0007669"/>
    <property type="project" value="TreeGrafter"/>
</dbReference>
<name>A0A9Q1QQT7_9CARY</name>
<dbReference type="AlphaFoldDB" id="A0A9Q1QQT7"/>
<accession>A0A9Q1QQT7</accession>
<feature type="domain" description="Chaperone DnaJ C-terminal" evidence="3">
    <location>
        <begin position="178"/>
        <end position="337"/>
    </location>
</feature>
<reference evidence="4" key="1">
    <citation type="submission" date="2022-04" db="EMBL/GenBank/DDBJ databases">
        <title>Carnegiea gigantea Genome sequencing and assembly v2.</title>
        <authorList>
            <person name="Copetti D."/>
            <person name="Sanderson M.J."/>
            <person name="Burquez A."/>
            <person name="Wojciechowski M.F."/>
        </authorList>
    </citation>
    <scope>NUCLEOTIDE SEQUENCE</scope>
    <source>
        <strain evidence="4">SGP5-SGP5p</strain>
        <tissue evidence="4">Aerial part</tissue>
    </source>
</reference>
<proteinExistence type="predicted"/>
<evidence type="ECO:0000313" key="4">
    <source>
        <dbReference type="EMBL" id="KAJ8450301.1"/>
    </source>
</evidence>
<dbReference type="InterPro" id="IPR051339">
    <property type="entry name" value="DnaJ_subfamily_B"/>
</dbReference>
<protein>
    <recommendedName>
        <fullName evidence="3">Chaperone DnaJ C-terminal domain-containing protein</fullName>
    </recommendedName>
</protein>
<comment type="caution">
    <text evidence="4">The sequence shown here is derived from an EMBL/GenBank/DDBJ whole genome shotgun (WGS) entry which is preliminary data.</text>
</comment>
<dbReference type="PANTHER" id="PTHR24078:SF574">
    <property type="entry name" value="CHAPERONE DNAJ C-TERMINAL DOMAIN-CONTAINING PROTEIN"/>
    <property type="match status" value="1"/>
</dbReference>
<organism evidence="4 5">
    <name type="scientific">Carnegiea gigantea</name>
    <dbReference type="NCBI Taxonomy" id="171969"/>
    <lineage>
        <taxon>Eukaryota</taxon>
        <taxon>Viridiplantae</taxon>
        <taxon>Streptophyta</taxon>
        <taxon>Embryophyta</taxon>
        <taxon>Tracheophyta</taxon>
        <taxon>Spermatophyta</taxon>
        <taxon>Magnoliopsida</taxon>
        <taxon>eudicotyledons</taxon>
        <taxon>Gunneridae</taxon>
        <taxon>Pentapetalae</taxon>
        <taxon>Caryophyllales</taxon>
        <taxon>Cactineae</taxon>
        <taxon>Cactaceae</taxon>
        <taxon>Cactoideae</taxon>
        <taxon>Echinocereeae</taxon>
        <taxon>Carnegiea</taxon>
    </lineage>
</organism>
<dbReference type="Pfam" id="PF01556">
    <property type="entry name" value="DnaJ_C"/>
    <property type="match status" value="1"/>
</dbReference>
<dbReference type="SUPFAM" id="SSF49493">
    <property type="entry name" value="HSP40/DnaJ peptide-binding domain"/>
    <property type="match status" value="2"/>
</dbReference>
<dbReference type="PANTHER" id="PTHR24078">
    <property type="entry name" value="DNAJ HOMOLOG SUBFAMILY C MEMBER"/>
    <property type="match status" value="1"/>
</dbReference>
<dbReference type="GO" id="GO:0006457">
    <property type="term" value="P:protein folding"/>
    <property type="evidence" value="ECO:0007669"/>
    <property type="project" value="InterPro"/>
</dbReference>
<dbReference type="GO" id="GO:0051082">
    <property type="term" value="F:unfolded protein binding"/>
    <property type="evidence" value="ECO:0007669"/>
    <property type="project" value="InterPro"/>
</dbReference>
<gene>
    <name evidence="4" type="ORF">Cgig2_004758</name>
</gene>
<evidence type="ECO:0000259" key="3">
    <source>
        <dbReference type="Pfam" id="PF01556"/>
    </source>
</evidence>
<evidence type="ECO:0000256" key="1">
    <source>
        <dbReference type="ARBA" id="ARBA00023186"/>
    </source>
</evidence>
<dbReference type="FunFam" id="2.60.260.20:FF:000002">
    <property type="entry name" value="Dnaj homolog subfamily b member"/>
    <property type="match status" value="1"/>
</dbReference>
<dbReference type="FunFam" id="2.60.260.20:FF:000006">
    <property type="entry name" value="DnaJ subfamily B member 13"/>
    <property type="match status" value="1"/>
</dbReference>
<dbReference type="CDD" id="cd10747">
    <property type="entry name" value="DnaJ_C"/>
    <property type="match status" value="1"/>
</dbReference>
<evidence type="ECO:0000313" key="5">
    <source>
        <dbReference type="Proteomes" id="UP001153076"/>
    </source>
</evidence>
<keyword evidence="1" id="KW-0143">Chaperone</keyword>
<dbReference type="Proteomes" id="UP001153076">
    <property type="component" value="Unassembled WGS sequence"/>
</dbReference>
<feature type="region of interest" description="Disordered" evidence="2">
    <location>
        <begin position="129"/>
        <end position="154"/>
    </location>
</feature>
<evidence type="ECO:0000256" key="2">
    <source>
        <dbReference type="SAM" id="MobiDB-lite"/>
    </source>
</evidence>
<feature type="compositionally biased region" description="Polar residues" evidence="2">
    <location>
        <begin position="132"/>
        <end position="147"/>
    </location>
</feature>
<feature type="compositionally biased region" description="Basic residues" evidence="2">
    <location>
        <begin position="72"/>
        <end position="85"/>
    </location>
</feature>